<evidence type="ECO:0000313" key="2">
    <source>
        <dbReference type="EMBL" id="CAH2250831.1"/>
    </source>
</evidence>
<proteinExistence type="predicted"/>
<organism evidence="2 3">
    <name type="scientific">Pelobates cultripes</name>
    <name type="common">Western spadefoot toad</name>
    <dbReference type="NCBI Taxonomy" id="61616"/>
    <lineage>
        <taxon>Eukaryota</taxon>
        <taxon>Metazoa</taxon>
        <taxon>Chordata</taxon>
        <taxon>Craniata</taxon>
        <taxon>Vertebrata</taxon>
        <taxon>Euteleostomi</taxon>
        <taxon>Amphibia</taxon>
        <taxon>Batrachia</taxon>
        <taxon>Anura</taxon>
        <taxon>Pelobatoidea</taxon>
        <taxon>Pelobatidae</taxon>
        <taxon>Pelobates</taxon>
    </lineage>
</organism>
<protein>
    <submittedName>
        <fullName evidence="2">Uncharacterized protein</fullName>
    </submittedName>
</protein>
<feature type="region of interest" description="Disordered" evidence="1">
    <location>
        <begin position="105"/>
        <end position="146"/>
    </location>
</feature>
<dbReference type="EMBL" id="OW240913">
    <property type="protein sequence ID" value="CAH2250831.1"/>
    <property type="molecule type" value="Genomic_DNA"/>
</dbReference>
<gene>
    <name evidence="2" type="ORF">PECUL_23A046066</name>
</gene>
<keyword evidence="3" id="KW-1185">Reference proteome</keyword>
<evidence type="ECO:0000256" key="1">
    <source>
        <dbReference type="SAM" id="MobiDB-lite"/>
    </source>
</evidence>
<sequence length="146" mass="16758">MAETKRPDSCHATRQCSLISLEQILTDFWLRIELKLRQRTQTMLATSCTPRCPPPDLQQRPTALLQPRKAGRRTKLPSYRHRMAKLKMPPKPRACTPRTPSILRTAISRLKDPPQQLPSRPEIYRIETPPHGNPWRAAAQPQRGIG</sequence>
<dbReference type="AlphaFoldDB" id="A0AAD1RE76"/>
<name>A0AAD1RE76_PELCU</name>
<dbReference type="Proteomes" id="UP001295444">
    <property type="component" value="Chromosome 02"/>
</dbReference>
<accession>A0AAD1RE76</accession>
<reference evidence="2" key="1">
    <citation type="submission" date="2022-03" db="EMBL/GenBank/DDBJ databases">
        <authorList>
            <person name="Alioto T."/>
            <person name="Alioto T."/>
            <person name="Gomez Garrido J."/>
        </authorList>
    </citation>
    <scope>NUCLEOTIDE SEQUENCE</scope>
</reference>
<evidence type="ECO:0000313" key="3">
    <source>
        <dbReference type="Proteomes" id="UP001295444"/>
    </source>
</evidence>